<gene>
    <name evidence="1" type="ORF">SDC9_102825</name>
</gene>
<accession>A0A645ASH2</accession>
<comment type="caution">
    <text evidence="1">The sequence shown here is derived from an EMBL/GenBank/DDBJ whole genome shotgun (WGS) entry which is preliminary data.</text>
</comment>
<reference evidence="1" key="1">
    <citation type="submission" date="2019-08" db="EMBL/GenBank/DDBJ databases">
        <authorList>
            <person name="Kucharzyk K."/>
            <person name="Murdoch R.W."/>
            <person name="Higgins S."/>
            <person name="Loffler F."/>
        </authorList>
    </citation>
    <scope>NUCLEOTIDE SEQUENCE</scope>
</reference>
<organism evidence="1">
    <name type="scientific">bioreactor metagenome</name>
    <dbReference type="NCBI Taxonomy" id="1076179"/>
    <lineage>
        <taxon>unclassified sequences</taxon>
        <taxon>metagenomes</taxon>
        <taxon>ecological metagenomes</taxon>
    </lineage>
</organism>
<proteinExistence type="predicted"/>
<protein>
    <submittedName>
        <fullName evidence="1">Uncharacterized protein</fullName>
    </submittedName>
</protein>
<evidence type="ECO:0000313" key="1">
    <source>
        <dbReference type="EMBL" id="MPM56027.1"/>
    </source>
</evidence>
<dbReference type="EMBL" id="VSSQ01015547">
    <property type="protein sequence ID" value="MPM56027.1"/>
    <property type="molecule type" value="Genomic_DNA"/>
</dbReference>
<sequence length="155" mass="16078">MECQAPVGVHHDLATCQAGVGTGPALNETAGGIDEDAGVCIDGEVDEGRLEHLFDELALEGVQILVTLMLDRDDDGGNPDGNAIIVLHRNLGLAVAADPHDGAVLAALVQDAADAVGEFKRQRDVCGCLVGCIPVHRALVPGSQFIHLTFGIPDL</sequence>
<name>A0A645ASH2_9ZZZZ</name>
<dbReference type="AlphaFoldDB" id="A0A645ASH2"/>